<feature type="domain" description="SHSP" evidence="3">
    <location>
        <begin position="40"/>
        <end position="156"/>
    </location>
</feature>
<evidence type="ECO:0000259" key="3">
    <source>
        <dbReference type="PROSITE" id="PS01031"/>
    </source>
</evidence>
<keyword evidence="5" id="KW-1185">Reference proteome</keyword>
<sequence>MIRRRRYPFALLWNEIDELMAEWESRVQNTVATGASLPSMVGPALKREFRVDVREEMDEVIVTADLPGVDKNNVVIRLVTPLNIEISVAKKTEPTEEGADVYDYYTRERLSGNLHRIVSLPAEVIDENASASFRNGVLEIRLRKAIPESGSVIPID</sequence>
<dbReference type="InterPro" id="IPR002068">
    <property type="entry name" value="A-crystallin/Hsp20_dom"/>
</dbReference>
<evidence type="ECO:0000313" key="5">
    <source>
        <dbReference type="Proteomes" id="UP001163096"/>
    </source>
</evidence>
<evidence type="ECO:0000313" key="4">
    <source>
        <dbReference type="EMBL" id="WAI00731.1"/>
    </source>
</evidence>
<accession>A0A9X9T7T2</accession>
<reference evidence="4" key="1">
    <citation type="submission" date="2022-11" db="EMBL/GenBank/DDBJ databases">
        <title>Complete genome sequence of Methanogenium organophilum DSM 3596.</title>
        <authorList>
            <person name="Chen S.-C."/>
            <person name="Lai S.-J."/>
            <person name="You Y.-T."/>
        </authorList>
    </citation>
    <scope>NUCLEOTIDE SEQUENCE</scope>
    <source>
        <strain evidence="4">DSM 3596</strain>
    </source>
</reference>
<dbReference type="CDD" id="cd06464">
    <property type="entry name" value="ACD_sHsps-like"/>
    <property type="match status" value="1"/>
</dbReference>
<dbReference type="GeneID" id="76835415"/>
<proteinExistence type="inferred from homology"/>
<gene>
    <name evidence="4" type="ORF">OU421_09895</name>
</gene>
<name>A0A9X9T7T2_METOG</name>
<protein>
    <submittedName>
        <fullName evidence="4">Hsp20/alpha crystallin family protein</fullName>
    </submittedName>
</protein>
<evidence type="ECO:0000256" key="2">
    <source>
        <dbReference type="RuleBase" id="RU003616"/>
    </source>
</evidence>
<dbReference type="Proteomes" id="UP001163096">
    <property type="component" value="Chromosome"/>
</dbReference>
<dbReference type="AlphaFoldDB" id="A0A9X9T7T2"/>
<dbReference type="SUPFAM" id="SSF49764">
    <property type="entry name" value="HSP20-like chaperones"/>
    <property type="match status" value="1"/>
</dbReference>
<dbReference type="InterPro" id="IPR031107">
    <property type="entry name" value="Small_HSP"/>
</dbReference>
<dbReference type="PROSITE" id="PS01031">
    <property type="entry name" value="SHSP"/>
    <property type="match status" value="1"/>
</dbReference>
<dbReference type="Pfam" id="PF00011">
    <property type="entry name" value="HSP20"/>
    <property type="match status" value="1"/>
</dbReference>
<dbReference type="PANTHER" id="PTHR11527">
    <property type="entry name" value="HEAT-SHOCK PROTEIN 20 FAMILY MEMBER"/>
    <property type="match status" value="1"/>
</dbReference>
<organism evidence="4 5">
    <name type="scientific">Methanogenium organophilum</name>
    <dbReference type="NCBI Taxonomy" id="2199"/>
    <lineage>
        <taxon>Archaea</taxon>
        <taxon>Methanobacteriati</taxon>
        <taxon>Methanobacteriota</taxon>
        <taxon>Stenosarchaea group</taxon>
        <taxon>Methanomicrobia</taxon>
        <taxon>Methanomicrobiales</taxon>
        <taxon>Methanomicrobiaceae</taxon>
        <taxon>Methanogenium</taxon>
    </lineage>
</organism>
<comment type="similarity">
    <text evidence="1 2">Belongs to the small heat shock protein (HSP20) family.</text>
</comment>
<dbReference type="KEGG" id="mou:OU421_09895"/>
<dbReference type="EMBL" id="CP113361">
    <property type="protein sequence ID" value="WAI00731.1"/>
    <property type="molecule type" value="Genomic_DNA"/>
</dbReference>
<dbReference type="Gene3D" id="2.60.40.790">
    <property type="match status" value="1"/>
</dbReference>
<evidence type="ECO:0000256" key="1">
    <source>
        <dbReference type="PROSITE-ProRule" id="PRU00285"/>
    </source>
</evidence>
<dbReference type="InterPro" id="IPR008978">
    <property type="entry name" value="HSP20-like_chaperone"/>
</dbReference>
<dbReference type="RefSeq" id="WP_268185936.1">
    <property type="nucleotide sequence ID" value="NZ_CP113361.1"/>
</dbReference>